<proteinExistence type="predicted"/>
<reference evidence="1 2" key="1">
    <citation type="submission" date="2016-10" db="EMBL/GenBank/DDBJ databases">
        <title>Comparative genome analysis of multiple Pseudomonas spp. focuses on biocontrol and plant growth promoting traits.</title>
        <authorList>
            <person name="Tao X.-Y."/>
            <person name="Taylor C.G."/>
        </authorList>
    </citation>
    <scope>NUCLEOTIDE SEQUENCE [LARGE SCALE GENOMIC DNA]</scope>
    <source>
        <strain evidence="1 2">36C8</strain>
    </source>
</reference>
<accession>A0A423FH36</accession>
<comment type="caution">
    <text evidence="1">The sequence shown here is derived from an EMBL/GenBank/DDBJ whole genome shotgun (WGS) entry which is preliminary data.</text>
</comment>
<protein>
    <submittedName>
        <fullName evidence="1">Uncharacterized protein</fullName>
    </submittedName>
</protein>
<dbReference type="Proteomes" id="UP000283389">
    <property type="component" value="Unassembled WGS sequence"/>
</dbReference>
<evidence type="ECO:0000313" key="2">
    <source>
        <dbReference type="Proteomes" id="UP000283389"/>
    </source>
</evidence>
<sequence length="681" mass="75205">MDDAKSNVVGTIPAGVEFEILQEKPTEDGKYLFAQGRVLKGSFSGAKEKDVVWFAIQEQGAPIKNNMGKERLAEVIPPVRAIPSYWKGIVEASVSVLQGLKVRGAPNGDKAGAQVAPGQVLCTGSIIRFDSNKIRWLLLEDGKKYPMAECTLVPSENSGLKGAGTLPEKFWCCVDDVGAKRMVTRKDIIPVDFESVVMTNTAIRAGEPIGYMGLYEVPANENGGAQSKHQVHVEIFSSDTGLESFLKNPAGVVEGKKFLVLKKGQMLAAKSEVDKTLIFTEQEPPLLAKSYSVMDSSSVIKDANGNEWLKVSILDSEKPQEGYVNKKNVEVICQHDWEKLGYSVLKESNSDADGFLDPKGMPAFFQDVYSKIDAKGTEDGVVTPAELQAALRDPSIRSTWSKLIAYHPTEWQAKSSEPKWDRLKILLKDCPELLKHEQERIDNLVFWDELSGAMQVALPKSVYHFHPLSFINNIMRVLTPGKGWAHSAFANLLASVESNNDYTAYNKTKGGLQSFYKTNLTDLTIAELQQKQKDRSIFAAGRYQMVPETIKGAIKTLGLSPSTKFDEVIQDKIFEEYLIKVKRPAFINFLEGDGDVETAAYSWALEFASAGVRKGKKISSIVKRDKNNKVVMEADGVTPVKISRVASFEGQSYYAGDGLNTAHILPEKMVQALRESKRNGK</sequence>
<dbReference type="EMBL" id="MOAZ01000002">
    <property type="protein sequence ID" value="ROM56908.1"/>
    <property type="molecule type" value="Genomic_DNA"/>
</dbReference>
<dbReference type="AlphaFoldDB" id="A0A423FH36"/>
<evidence type="ECO:0000313" key="1">
    <source>
        <dbReference type="EMBL" id="ROM56908.1"/>
    </source>
</evidence>
<organism evidence="1 2">
    <name type="scientific">Pseudomonas canadensis</name>
    <dbReference type="NCBI Taxonomy" id="915099"/>
    <lineage>
        <taxon>Bacteria</taxon>
        <taxon>Pseudomonadati</taxon>
        <taxon>Pseudomonadota</taxon>
        <taxon>Gammaproteobacteria</taxon>
        <taxon>Pseudomonadales</taxon>
        <taxon>Pseudomonadaceae</taxon>
        <taxon>Pseudomonas</taxon>
    </lineage>
</organism>
<gene>
    <name evidence="1" type="ORF">BK649_01605</name>
</gene>
<name>A0A423FH36_9PSED</name>
<dbReference type="Gene3D" id="1.10.530.10">
    <property type="match status" value="1"/>
</dbReference>